<evidence type="ECO:0000313" key="3">
    <source>
        <dbReference type="Proteomes" id="UP001589894"/>
    </source>
</evidence>
<accession>A0ABV6NU91</accession>
<keyword evidence="3" id="KW-1185">Reference proteome</keyword>
<feature type="compositionally biased region" description="Low complexity" evidence="1">
    <location>
        <begin position="72"/>
        <end position="87"/>
    </location>
</feature>
<sequence>MAAATAAAGTIPLTGCGIFNSDPDPSPSPDPLVPLVAEALELAARHDAAATAFPQLADRLAPLAAAHRAHAAELAKATGTSLPSGTPSAPPPGGDADAELAALRGAEQHARDNATAACLAAPARHAALAGSVAAARATHAEVLQ</sequence>
<evidence type="ECO:0008006" key="4">
    <source>
        <dbReference type="Google" id="ProtNLM"/>
    </source>
</evidence>
<dbReference type="Proteomes" id="UP001589894">
    <property type="component" value="Unassembled WGS sequence"/>
</dbReference>
<dbReference type="EMBL" id="JBHLUE010000004">
    <property type="protein sequence ID" value="MFC0563812.1"/>
    <property type="molecule type" value="Genomic_DNA"/>
</dbReference>
<evidence type="ECO:0000256" key="1">
    <source>
        <dbReference type="SAM" id="MobiDB-lite"/>
    </source>
</evidence>
<evidence type="ECO:0000313" key="2">
    <source>
        <dbReference type="EMBL" id="MFC0563812.1"/>
    </source>
</evidence>
<reference evidence="2 3" key="1">
    <citation type="submission" date="2024-09" db="EMBL/GenBank/DDBJ databases">
        <authorList>
            <person name="Sun Q."/>
            <person name="Mori K."/>
        </authorList>
    </citation>
    <scope>NUCLEOTIDE SEQUENCE [LARGE SCALE GENOMIC DNA]</scope>
    <source>
        <strain evidence="2 3">TBRC 2205</strain>
    </source>
</reference>
<name>A0ABV6NU91_9ACTN</name>
<organism evidence="2 3">
    <name type="scientific">Plantactinospora siamensis</name>
    <dbReference type="NCBI Taxonomy" id="555372"/>
    <lineage>
        <taxon>Bacteria</taxon>
        <taxon>Bacillati</taxon>
        <taxon>Actinomycetota</taxon>
        <taxon>Actinomycetes</taxon>
        <taxon>Micromonosporales</taxon>
        <taxon>Micromonosporaceae</taxon>
        <taxon>Plantactinospora</taxon>
    </lineage>
</organism>
<feature type="region of interest" description="Disordered" evidence="1">
    <location>
        <begin position="1"/>
        <end position="32"/>
    </location>
</feature>
<proteinExistence type="predicted"/>
<protein>
    <recommendedName>
        <fullName evidence="4">DUF4439 domain-containing protein</fullName>
    </recommendedName>
</protein>
<comment type="caution">
    <text evidence="2">The sequence shown here is derived from an EMBL/GenBank/DDBJ whole genome shotgun (WGS) entry which is preliminary data.</text>
</comment>
<feature type="region of interest" description="Disordered" evidence="1">
    <location>
        <begin position="72"/>
        <end position="98"/>
    </location>
</feature>
<gene>
    <name evidence="2" type="ORF">ACFFHU_06480</name>
</gene>
<dbReference type="RefSeq" id="WP_377336709.1">
    <property type="nucleotide sequence ID" value="NZ_JBHLUE010000004.1"/>
</dbReference>